<dbReference type="AlphaFoldDB" id="A0A9P7UV47"/>
<accession>A0A9P7UV47</accession>
<evidence type="ECO:0000256" key="1">
    <source>
        <dbReference type="ARBA" id="ARBA00022468"/>
    </source>
</evidence>
<dbReference type="Gene3D" id="1.10.472.80">
    <property type="entry name" value="Ypt/Rab-GAP domain of gyp1p, domain 3"/>
    <property type="match status" value="1"/>
</dbReference>
<dbReference type="GO" id="GO:0005096">
    <property type="term" value="F:GTPase activator activity"/>
    <property type="evidence" value="ECO:0007669"/>
    <property type="project" value="UniProtKB-KW"/>
</dbReference>
<dbReference type="OrthoDB" id="206700at2759"/>
<dbReference type="PANTHER" id="PTHR20913">
    <property type="entry name" value="TBC1 DOMAIN FAMILY MEMBER 20/GTPASE"/>
    <property type="match status" value="1"/>
</dbReference>
<dbReference type="PANTHER" id="PTHR20913:SF7">
    <property type="entry name" value="RE60063P"/>
    <property type="match status" value="1"/>
</dbReference>
<feature type="region of interest" description="Disordered" evidence="2">
    <location>
        <begin position="339"/>
        <end position="393"/>
    </location>
</feature>
<dbReference type="InterPro" id="IPR000195">
    <property type="entry name" value="Rab-GAP-TBC_dom"/>
</dbReference>
<dbReference type="RefSeq" id="XP_043011395.1">
    <property type="nucleotide sequence ID" value="XM_043150308.1"/>
</dbReference>
<dbReference type="InterPro" id="IPR035969">
    <property type="entry name" value="Rab-GAP_TBC_sf"/>
</dbReference>
<evidence type="ECO:0000256" key="2">
    <source>
        <dbReference type="SAM" id="MobiDB-lite"/>
    </source>
</evidence>
<dbReference type="Gene3D" id="1.10.8.1310">
    <property type="match status" value="1"/>
</dbReference>
<dbReference type="GO" id="GO:0005789">
    <property type="term" value="C:endoplasmic reticulum membrane"/>
    <property type="evidence" value="ECO:0007669"/>
    <property type="project" value="TreeGrafter"/>
</dbReference>
<keyword evidence="3" id="KW-0472">Membrane</keyword>
<dbReference type="InterPro" id="IPR045913">
    <property type="entry name" value="TBC20/Gyp8-like"/>
</dbReference>
<reference evidence="5" key="1">
    <citation type="journal article" date="2021" name="Genome Biol. Evol.">
        <title>The assembled and annotated genome of the fairy-ring fungus Marasmius oreades.</title>
        <authorList>
            <person name="Hiltunen M."/>
            <person name="Ament-Velasquez S.L."/>
            <person name="Johannesson H."/>
        </authorList>
    </citation>
    <scope>NUCLEOTIDE SEQUENCE</scope>
    <source>
        <strain evidence="5">03SP1</strain>
    </source>
</reference>
<feature type="domain" description="Rab-GAP TBC" evidence="4">
    <location>
        <begin position="25"/>
        <end position="213"/>
    </location>
</feature>
<protein>
    <recommendedName>
        <fullName evidence="4">Rab-GAP TBC domain-containing protein</fullName>
    </recommendedName>
</protein>
<keyword evidence="3" id="KW-0812">Transmembrane</keyword>
<comment type="caution">
    <text evidence="5">The sequence shown here is derived from an EMBL/GenBank/DDBJ whole genome shotgun (WGS) entry which is preliminary data.</text>
</comment>
<dbReference type="PROSITE" id="PS50086">
    <property type="entry name" value="TBC_RABGAP"/>
    <property type="match status" value="1"/>
</dbReference>
<name>A0A9P7UV47_9AGAR</name>
<dbReference type="GeneID" id="66074807"/>
<evidence type="ECO:0000259" key="4">
    <source>
        <dbReference type="PROSITE" id="PS50086"/>
    </source>
</evidence>
<dbReference type="GO" id="GO:0006888">
    <property type="term" value="P:endoplasmic reticulum to Golgi vesicle-mediated transport"/>
    <property type="evidence" value="ECO:0007669"/>
    <property type="project" value="TreeGrafter"/>
</dbReference>
<dbReference type="EMBL" id="CM032183">
    <property type="protein sequence ID" value="KAG7094925.1"/>
    <property type="molecule type" value="Genomic_DNA"/>
</dbReference>
<keyword evidence="6" id="KW-1185">Reference proteome</keyword>
<evidence type="ECO:0000256" key="3">
    <source>
        <dbReference type="SAM" id="Phobius"/>
    </source>
</evidence>
<dbReference type="Proteomes" id="UP001049176">
    <property type="component" value="Chromosome 3"/>
</dbReference>
<sequence>MSTALDRKLDIKDWLEFRKKSLLPGGFGEERKWIWPKLLFVENTLKSEPTESSLEVQEHKDERQIQLDTDRSFVLYPDPVDVNKDRQLLQEELRELLVSLFRRRPRLHYFQGFHDVVTVLFLTLPEEVQVECVEKLSLHRLRDSMGPSLEPVLGLLRFMNALLRVIDPEYAATLEQSTPLPYFALSNLLTLFSHDMPTLPLIQHVFDYLLCRPPIMVVYLVTAITLSRKAEVKRLQEEGDDGMMHSLLANLPHLTDEMDLKREVEKEVVVLAVAKDEEVEPKAESIPLDAEVAKKEVSEDVSESLSTTRLPSEQSIEKAEFNSKDKDSLHLTEIKDIPLTSGILSGSPPTGRALPETPPTSPANPNDKGQEEQIEAPSPPPMPATTGKPLKPPAIPLVTLLEKSDSLYQQYPPNYPELKPKLSDIMGPQSVVFTWTQDERELPSDDTAENMVDCPQLVVYPAVEESEGEEGSDHEKPMVGGNKKRNKLRKARNPRAARKKLGKVLEFRERKTMVAGAVLVLGVAMAVYGVRSGAIGVGVGDGRGHAGFNREWKKIGGWVGLLLGSRFW</sequence>
<gene>
    <name evidence="5" type="ORF">E1B28_005731</name>
</gene>
<feature type="compositionally biased region" description="Polar residues" evidence="2">
    <location>
        <begin position="303"/>
        <end position="314"/>
    </location>
</feature>
<proteinExistence type="predicted"/>
<keyword evidence="1" id="KW-0343">GTPase activation</keyword>
<evidence type="ECO:0000313" key="5">
    <source>
        <dbReference type="EMBL" id="KAG7094925.1"/>
    </source>
</evidence>
<evidence type="ECO:0000313" key="6">
    <source>
        <dbReference type="Proteomes" id="UP001049176"/>
    </source>
</evidence>
<dbReference type="SMART" id="SM00164">
    <property type="entry name" value="TBC"/>
    <property type="match status" value="1"/>
</dbReference>
<organism evidence="5 6">
    <name type="scientific">Marasmius oreades</name>
    <name type="common">fairy-ring Marasmius</name>
    <dbReference type="NCBI Taxonomy" id="181124"/>
    <lineage>
        <taxon>Eukaryota</taxon>
        <taxon>Fungi</taxon>
        <taxon>Dikarya</taxon>
        <taxon>Basidiomycota</taxon>
        <taxon>Agaricomycotina</taxon>
        <taxon>Agaricomycetes</taxon>
        <taxon>Agaricomycetidae</taxon>
        <taxon>Agaricales</taxon>
        <taxon>Marasmiineae</taxon>
        <taxon>Marasmiaceae</taxon>
        <taxon>Marasmius</taxon>
    </lineage>
</organism>
<dbReference type="SUPFAM" id="SSF47923">
    <property type="entry name" value="Ypt/Rab-GAP domain of gyp1p"/>
    <property type="match status" value="1"/>
</dbReference>
<dbReference type="KEGG" id="more:E1B28_005731"/>
<keyword evidence="3" id="KW-1133">Transmembrane helix</keyword>
<feature type="transmembrane region" description="Helical" evidence="3">
    <location>
        <begin position="513"/>
        <end position="530"/>
    </location>
</feature>
<feature type="region of interest" description="Disordered" evidence="2">
    <location>
        <begin position="298"/>
        <end position="326"/>
    </location>
</feature>
<feature type="compositionally biased region" description="Basic and acidic residues" evidence="2">
    <location>
        <begin position="315"/>
        <end position="326"/>
    </location>
</feature>
<dbReference type="Pfam" id="PF00566">
    <property type="entry name" value="RabGAP-TBC"/>
    <property type="match status" value="1"/>
</dbReference>
<feature type="compositionally biased region" description="Basic residues" evidence="2">
    <location>
        <begin position="482"/>
        <end position="494"/>
    </location>
</feature>
<feature type="region of interest" description="Disordered" evidence="2">
    <location>
        <begin position="464"/>
        <end position="494"/>
    </location>
</feature>